<keyword evidence="1" id="KW-1133">Transmembrane helix</keyword>
<dbReference type="InterPro" id="IPR052529">
    <property type="entry name" value="Bact_Transport_Assoc"/>
</dbReference>
<evidence type="ECO:0000259" key="2">
    <source>
        <dbReference type="Pfam" id="PF04235"/>
    </source>
</evidence>
<feature type="transmembrane region" description="Helical" evidence="1">
    <location>
        <begin position="146"/>
        <end position="165"/>
    </location>
</feature>
<dbReference type="InterPro" id="IPR007349">
    <property type="entry name" value="DUF418"/>
</dbReference>
<feature type="transmembrane region" description="Helical" evidence="1">
    <location>
        <begin position="219"/>
        <end position="240"/>
    </location>
</feature>
<sequence>MNQSTNHPVLKKDRIIALDILRGLAILGILIMNIQSFSMPGAAYLNPMAYGDITGINKWVWILSHVFADQKFMTIFSILFGAGVIIFTQNAERRSGKSAGLHYSRTFWLLIIGLIHAHFIWYGDILVSYALCGFLVYLFRKLKSKPLLIIGILFISVHSLIYLFFGMSIGYWPEASVAETQNSWLPPIEALQQEINAYTGSFSEQMAQRSASAFMLETFVFLTTFLWRAGGLMLVGMAFYKWGIISASKSKAFYVRGWLISWLIGLPIIIYGLIQLFANNWSMEYGMFLGSQYNYWGSLFVSFGYICIIMLFVKSEKFKRLKSRLAAVGRMALTNYLMQSILCIFIFYGIGFALFGEIDRTVQIVIVIAIWLLQLWWSKPWLKKYLFGPFEWLWRSLSYRKRQPFKVKQGQL</sequence>
<feature type="transmembrane region" description="Helical" evidence="1">
    <location>
        <begin position="294"/>
        <end position="313"/>
    </location>
</feature>
<dbReference type="Proteomes" id="UP001198901">
    <property type="component" value="Unassembled WGS sequence"/>
</dbReference>
<organism evidence="3 4">
    <name type="scientific">Winogradskyella alexanderae</name>
    <dbReference type="NCBI Taxonomy" id="2877123"/>
    <lineage>
        <taxon>Bacteria</taxon>
        <taxon>Pseudomonadati</taxon>
        <taxon>Bacteroidota</taxon>
        <taxon>Flavobacteriia</taxon>
        <taxon>Flavobacteriales</taxon>
        <taxon>Flavobacteriaceae</taxon>
        <taxon>Winogradskyella</taxon>
    </lineage>
</organism>
<feature type="transmembrane region" description="Helical" evidence="1">
    <location>
        <begin position="20"/>
        <end position="39"/>
    </location>
</feature>
<keyword evidence="4" id="KW-1185">Reference proteome</keyword>
<name>A0ABS7XRT7_9FLAO</name>
<dbReference type="Pfam" id="PF04235">
    <property type="entry name" value="DUF418"/>
    <property type="match status" value="1"/>
</dbReference>
<dbReference type="PANTHER" id="PTHR30590">
    <property type="entry name" value="INNER MEMBRANE PROTEIN"/>
    <property type="match status" value="1"/>
</dbReference>
<keyword evidence="1" id="KW-0472">Membrane</keyword>
<gene>
    <name evidence="3" type="ORF">LBU54_09100</name>
</gene>
<feature type="transmembrane region" description="Helical" evidence="1">
    <location>
        <begin position="99"/>
        <end position="115"/>
    </location>
</feature>
<protein>
    <submittedName>
        <fullName evidence="3">DUF418 domain-containing protein</fullName>
    </submittedName>
</protein>
<comment type="caution">
    <text evidence="3">The sequence shown here is derived from an EMBL/GenBank/DDBJ whole genome shotgun (WGS) entry which is preliminary data.</text>
</comment>
<dbReference type="PANTHER" id="PTHR30590:SF2">
    <property type="entry name" value="INNER MEMBRANE PROTEIN"/>
    <property type="match status" value="1"/>
</dbReference>
<feature type="transmembrane region" description="Helical" evidence="1">
    <location>
        <begin position="361"/>
        <end position="377"/>
    </location>
</feature>
<evidence type="ECO:0000256" key="1">
    <source>
        <dbReference type="SAM" id="Phobius"/>
    </source>
</evidence>
<feature type="domain" description="DUF418" evidence="2">
    <location>
        <begin position="240"/>
        <end position="401"/>
    </location>
</feature>
<feature type="transmembrane region" description="Helical" evidence="1">
    <location>
        <begin position="59"/>
        <end position="87"/>
    </location>
</feature>
<evidence type="ECO:0000313" key="4">
    <source>
        <dbReference type="Proteomes" id="UP001198901"/>
    </source>
</evidence>
<accession>A0ABS7XRT7</accession>
<evidence type="ECO:0000313" key="3">
    <source>
        <dbReference type="EMBL" id="MCA0132739.1"/>
    </source>
</evidence>
<dbReference type="RefSeq" id="WP_224528540.1">
    <property type="nucleotide sequence ID" value="NZ_JAIUJR010000005.1"/>
</dbReference>
<feature type="transmembrane region" description="Helical" evidence="1">
    <location>
        <begin position="252"/>
        <end position="274"/>
    </location>
</feature>
<keyword evidence="1" id="KW-0812">Transmembrane</keyword>
<feature type="transmembrane region" description="Helical" evidence="1">
    <location>
        <begin position="333"/>
        <end position="355"/>
    </location>
</feature>
<proteinExistence type="predicted"/>
<dbReference type="EMBL" id="JAIUJR010000005">
    <property type="protein sequence ID" value="MCA0132739.1"/>
    <property type="molecule type" value="Genomic_DNA"/>
</dbReference>
<feature type="transmembrane region" description="Helical" evidence="1">
    <location>
        <begin position="121"/>
        <end position="139"/>
    </location>
</feature>
<reference evidence="4" key="1">
    <citation type="submission" date="2023-07" db="EMBL/GenBank/DDBJ databases">
        <authorList>
            <person name="Yue Y."/>
        </authorList>
    </citation>
    <scope>NUCLEOTIDE SEQUENCE [LARGE SCALE GENOMIC DNA]</scope>
    <source>
        <strain evidence="4">D23</strain>
    </source>
</reference>